<comment type="function">
    <text evidence="6">Catalyzes the glycosylation of 4,4'-diaponeurosporenoate, i.e. the esterification of glucose at the C1'' position with the carboxyl group of 4,4'-diaponeurosporenic acid, to form glycosyl-4,4'-diaponeurosporenoate. This is a step in the biosynthesis of staphyloxanthin, an orange pigment present in most staphylococci strains.</text>
</comment>
<evidence type="ECO:0000313" key="12">
    <source>
        <dbReference type="EMBL" id="MFC3765409.1"/>
    </source>
</evidence>
<dbReference type="InterPro" id="IPR029044">
    <property type="entry name" value="Nucleotide-diphossugar_trans"/>
</dbReference>
<protein>
    <recommendedName>
        <fullName evidence="9">4,4'-diaponeurosporenoate glycosyltransferase</fullName>
    </recommendedName>
</protein>
<keyword evidence="3 12" id="KW-0328">Glycosyltransferase</keyword>
<evidence type="ECO:0000256" key="7">
    <source>
        <dbReference type="ARBA" id="ARBA00037904"/>
    </source>
</evidence>
<dbReference type="PANTHER" id="PTHR43646">
    <property type="entry name" value="GLYCOSYLTRANSFERASE"/>
    <property type="match status" value="1"/>
</dbReference>
<keyword evidence="13" id="KW-1185">Reference proteome</keyword>
<proteinExistence type="inferred from homology"/>
<keyword evidence="4 12" id="KW-0808">Transferase</keyword>
<dbReference type="RefSeq" id="WP_205121209.1">
    <property type="nucleotide sequence ID" value="NZ_JAFBCM010000001.1"/>
</dbReference>
<gene>
    <name evidence="12" type="ORF">ACFOUW_31570</name>
</gene>
<dbReference type="Pfam" id="PF00535">
    <property type="entry name" value="Glycos_transf_2"/>
    <property type="match status" value="1"/>
</dbReference>
<dbReference type="SUPFAM" id="SSF53448">
    <property type="entry name" value="Nucleotide-diphospho-sugar transferases"/>
    <property type="match status" value="1"/>
</dbReference>
<feature type="transmembrane region" description="Helical" evidence="10">
    <location>
        <begin position="262"/>
        <end position="280"/>
    </location>
</feature>
<keyword evidence="10" id="KW-1133">Transmembrane helix</keyword>
<dbReference type="GO" id="GO:0016757">
    <property type="term" value="F:glycosyltransferase activity"/>
    <property type="evidence" value="ECO:0007669"/>
    <property type="project" value="UniProtKB-KW"/>
</dbReference>
<evidence type="ECO:0000256" key="5">
    <source>
        <dbReference type="ARBA" id="ARBA00023136"/>
    </source>
</evidence>
<comment type="subcellular location">
    <subcellularLocation>
        <location evidence="1">Cell membrane</location>
    </subcellularLocation>
</comment>
<keyword evidence="10" id="KW-0812">Transmembrane</keyword>
<keyword evidence="5 10" id="KW-0472">Membrane</keyword>
<evidence type="ECO:0000256" key="6">
    <source>
        <dbReference type="ARBA" id="ARBA00037281"/>
    </source>
</evidence>
<evidence type="ECO:0000256" key="2">
    <source>
        <dbReference type="ARBA" id="ARBA00022475"/>
    </source>
</evidence>
<evidence type="ECO:0000256" key="4">
    <source>
        <dbReference type="ARBA" id="ARBA00022679"/>
    </source>
</evidence>
<dbReference type="InterPro" id="IPR001173">
    <property type="entry name" value="Glyco_trans_2-like"/>
</dbReference>
<dbReference type="PANTHER" id="PTHR43646:SF2">
    <property type="entry name" value="GLYCOSYLTRANSFERASE 2-LIKE DOMAIN-CONTAINING PROTEIN"/>
    <property type="match status" value="1"/>
</dbReference>
<evidence type="ECO:0000259" key="11">
    <source>
        <dbReference type="Pfam" id="PF00535"/>
    </source>
</evidence>
<comment type="similarity">
    <text evidence="8">Belongs to the glycosyltransferase 2 family. CrtQ subfamily.</text>
</comment>
<evidence type="ECO:0000256" key="8">
    <source>
        <dbReference type="ARBA" id="ARBA00038120"/>
    </source>
</evidence>
<evidence type="ECO:0000256" key="9">
    <source>
        <dbReference type="ARBA" id="ARBA00040345"/>
    </source>
</evidence>
<comment type="pathway">
    <text evidence="7">Carotenoid biosynthesis; staphyloxanthin biosynthesis; staphyloxanthin from farnesyl diphosphate: step 4/5.</text>
</comment>
<name>A0ABV7YKS7_9ACTN</name>
<reference evidence="13" key="1">
    <citation type="journal article" date="2019" name="Int. J. Syst. Evol. Microbiol.">
        <title>The Global Catalogue of Microorganisms (GCM) 10K type strain sequencing project: providing services to taxonomists for standard genome sequencing and annotation.</title>
        <authorList>
            <consortium name="The Broad Institute Genomics Platform"/>
            <consortium name="The Broad Institute Genome Sequencing Center for Infectious Disease"/>
            <person name="Wu L."/>
            <person name="Ma J."/>
        </authorList>
    </citation>
    <scope>NUCLEOTIDE SEQUENCE [LARGE SCALE GENOMIC DNA]</scope>
    <source>
        <strain evidence="13">CGMCC 4.7241</strain>
    </source>
</reference>
<dbReference type="EMBL" id="JBHRZH010000037">
    <property type="protein sequence ID" value="MFC3765409.1"/>
    <property type="molecule type" value="Genomic_DNA"/>
</dbReference>
<comment type="caution">
    <text evidence="12">The sequence shown here is derived from an EMBL/GenBank/DDBJ whole genome shotgun (WGS) entry which is preliminary data.</text>
</comment>
<evidence type="ECO:0000256" key="1">
    <source>
        <dbReference type="ARBA" id="ARBA00004236"/>
    </source>
</evidence>
<keyword evidence="2" id="KW-1003">Cell membrane</keyword>
<dbReference type="Proteomes" id="UP001595699">
    <property type="component" value="Unassembled WGS sequence"/>
</dbReference>
<sequence length="318" mass="34404">MATPSVRTVPVAAVVPARDSASVWRAVSAIQAGTLTPAEIVVVDDGSRQPVDAIESATILRTGGIGRAGARNLGARSTTAPLLWFVDSDVVVEPDTLSLLHIELAKGMDGVMGVYSESRRSGYEEFRLTHQRFHVAAHQEPRHVSAACLLVRRTCFDRIGGFPHLPAMEDVAFGLAGTKLGYRWRSVLAATVEHLPRPGAFALLRRDHRERGGSAVELLAGHGPVLEHAAAPRELVAAAASLVALACPFLPRRLGGRAPIRLVALAAWFAADWPWLGYAVRRKGWRFAVRSVFWLVLFRTAVASGAVRAGLRRLRRST</sequence>
<organism evidence="12 13">
    <name type="scientific">Tenggerimyces flavus</name>
    <dbReference type="NCBI Taxonomy" id="1708749"/>
    <lineage>
        <taxon>Bacteria</taxon>
        <taxon>Bacillati</taxon>
        <taxon>Actinomycetota</taxon>
        <taxon>Actinomycetes</taxon>
        <taxon>Propionibacteriales</taxon>
        <taxon>Nocardioidaceae</taxon>
        <taxon>Tenggerimyces</taxon>
    </lineage>
</organism>
<accession>A0ABV7YKS7</accession>
<evidence type="ECO:0000256" key="10">
    <source>
        <dbReference type="SAM" id="Phobius"/>
    </source>
</evidence>
<feature type="domain" description="Glycosyltransferase 2-like" evidence="11">
    <location>
        <begin position="15"/>
        <end position="130"/>
    </location>
</feature>
<evidence type="ECO:0000256" key="3">
    <source>
        <dbReference type="ARBA" id="ARBA00022676"/>
    </source>
</evidence>
<evidence type="ECO:0000313" key="13">
    <source>
        <dbReference type="Proteomes" id="UP001595699"/>
    </source>
</evidence>
<dbReference type="Gene3D" id="3.90.550.10">
    <property type="entry name" value="Spore Coat Polysaccharide Biosynthesis Protein SpsA, Chain A"/>
    <property type="match status" value="1"/>
</dbReference>